<proteinExistence type="predicted"/>
<evidence type="ECO:0000313" key="2">
    <source>
        <dbReference type="Proteomes" id="UP000799754"/>
    </source>
</evidence>
<evidence type="ECO:0000313" key="1">
    <source>
        <dbReference type="EMBL" id="KAF2632458.1"/>
    </source>
</evidence>
<dbReference type="Proteomes" id="UP000799754">
    <property type="component" value="Unassembled WGS sequence"/>
</dbReference>
<keyword evidence="2" id="KW-1185">Reference proteome</keyword>
<dbReference type="EMBL" id="MU006703">
    <property type="protein sequence ID" value="KAF2632458.1"/>
    <property type="molecule type" value="Genomic_DNA"/>
</dbReference>
<name>A0ACB6SER7_9PLEO</name>
<protein>
    <submittedName>
        <fullName evidence="1">Uncharacterized protein</fullName>
    </submittedName>
</protein>
<comment type="caution">
    <text evidence="1">The sequence shown here is derived from an EMBL/GenBank/DDBJ whole genome shotgun (WGS) entry which is preliminary data.</text>
</comment>
<accession>A0ACB6SER7</accession>
<sequence>MEATFWTQQMRATTYMLSSEADMLETRRESYSRIAQVLLQDLREGYWLLTCVEHGTREDVFHPGGNPSWVPDWSMKKAKEMKADPYCRYEAGGPIGTFEAVPPEYGCMAITGFVFDTVILISLPLDDLTSLNSTTPDGCDSIIEPFVDCLWREFASQAKLQGVDVNHGAFLQTLFKGQLESSYEGYDGLGDYEAFHKVLLGEPKERQNPVQKHSPVVRT</sequence>
<gene>
    <name evidence="1" type="ORF">BU25DRAFT_152145</name>
</gene>
<reference evidence="1" key="1">
    <citation type="journal article" date="2020" name="Stud. Mycol.">
        <title>101 Dothideomycetes genomes: a test case for predicting lifestyles and emergence of pathogens.</title>
        <authorList>
            <person name="Haridas S."/>
            <person name="Albert R."/>
            <person name="Binder M."/>
            <person name="Bloem J."/>
            <person name="Labutti K."/>
            <person name="Salamov A."/>
            <person name="Andreopoulos B."/>
            <person name="Baker S."/>
            <person name="Barry K."/>
            <person name="Bills G."/>
            <person name="Bluhm B."/>
            <person name="Cannon C."/>
            <person name="Castanera R."/>
            <person name="Culley D."/>
            <person name="Daum C."/>
            <person name="Ezra D."/>
            <person name="Gonzalez J."/>
            <person name="Henrissat B."/>
            <person name="Kuo A."/>
            <person name="Liang C."/>
            <person name="Lipzen A."/>
            <person name="Lutzoni F."/>
            <person name="Magnuson J."/>
            <person name="Mondo S."/>
            <person name="Nolan M."/>
            <person name="Ohm R."/>
            <person name="Pangilinan J."/>
            <person name="Park H.-J."/>
            <person name="Ramirez L."/>
            <person name="Alfaro M."/>
            <person name="Sun H."/>
            <person name="Tritt A."/>
            <person name="Yoshinaga Y."/>
            <person name="Zwiers L.-H."/>
            <person name="Turgeon B."/>
            <person name="Goodwin S."/>
            <person name="Spatafora J."/>
            <person name="Crous P."/>
            <person name="Grigoriev I."/>
        </authorList>
    </citation>
    <scope>NUCLEOTIDE SEQUENCE</scope>
    <source>
        <strain evidence="1">CBS 525.71</strain>
    </source>
</reference>
<organism evidence="1 2">
    <name type="scientific">Macroventuria anomochaeta</name>
    <dbReference type="NCBI Taxonomy" id="301207"/>
    <lineage>
        <taxon>Eukaryota</taxon>
        <taxon>Fungi</taxon>
        <taxon>Dikarya</taxon>
        <taxon>Ascomycota</taxon>
        <taxon>Pezizomycotina</taxon>
        <taxon>Dothideomycetes</taxon>
        <taxon>Pleosporomycetidae</taxon>
        <taxon>Pleosporales</taxon>
        <taxon>Pleosporineae</taxon>
        <taxon>Didymellaceae</taxon>
        <taxon>Macroventuria</taxon>
    </lineage>
</organism>